<feature type="compositionally biased region" description="Basic and acidic residues" evidence="1">
    <location>
        <begin position="44"/>
        <end position="61"/>
    </location>
</feature>
<feature type="non-terminal residue" evidence="2">
    <location>
        <position position="119"/>
    </location>
</feature>
<gene>
    <name evidence="2" type="ORF">AVDCRST_MAG85-2497</name>
</gene>
<feature type="non-terminal residue" evidence="2">
    <location>
        <position position="1"/>
    </location>
</feature>
<dbReference type="EMBL" id="CADCVT010000270">
    <property type="protein sequence ID" value="CAA9513952.1"/>
    <property type="molecule type" value="Genomic_DNA"/>
</dbReference>
<name>A0A6J4T5R8_9ACTN</name>
<dbReference type="AlphaFoldDB" id="A0A6J4T5R8"/>
<proteinExistence type="predicted"/>
<accession>A0A6J4T5R8</accession>
<sequence>AIDTTRRDGGGGLRHPGRRFAGDRDGKGVQRQQQPGRRARRRQAPSDRNDLRDGARHRCEAARTSTTRRARAAPGRQGSPVQLLVHAEVRCERRVPGDGLPPEVSNRFPAVLRDRPAAI</sequence>
<reference evidence="2" key="1">
    <citation type="submission" date="2020-02" db="EMBL/GenBank/DDBJ databases">
        <authorList>
            <person name="Meier V. D."/>
        </authorList>
    </citation>
    <scope>NUCLEOTIDE SEQUENCE</scope>
    <source>
        <strain evidence="2">AVDCRST_MAG85</strain>
    </source>
</reference>
<evidence type="ECO:0000256" key="1">
    <source>
        <dbReference type="SAM" id="MobiDB-lite"/>
    </source>
</evidence>
<feature type="region of interest" description="Disordered" evidence="1">
    <location>
        <begin position="1"/>
        <end position="81"/>
    </location>
</feature>
<protein>
    <submittedName>
        <fullName evidence="2">Uncharacterized protein</fullName>
    </submittedName>
</protein>
<evidence type="ECO:0000313" key="2">
    <source>
        <dbReference type="EMBL" id="CAA9513952.1"/>
    </source>
</evidence>
<organism evidence="2">
    <name type="scientific">uncultured Solirubrobacteraceae bacterium</name>
    <dbReference type="NCBI Taxonomy" id="1162706"/>
    <lineage>
        <taxon>Bacteria</taxon>
        <taxon>Bacillati</taxon>
        <taxon>Actinomycetota</taxon>
        <taxon>Thermoleophilia</taxon>
        <taxon>Solirubrobacterales</taxon>
        <taxon>Solirubrobacteraceae</taxon>
        <taxon>environmental samples</taxon>
    </lineage>
</organism>